<proteinExistence type="predicted"/>
<organism evidence="1 2">
    <name type="scientific">Stenotrophomonas nitritireducens</name>
    <dbReference type="NCBI Taxonomy" id="83617"/>
    <lineage>
        <taxon>Bacteria</taxon>
        <taxon>Pseudomonadati</taxon>
        <taxon>Pseudomonadota</taxon>
        <taxon>Gammaproteobacteria</taxon>
        <taxon>Lysobacterales</taxon>
        <taxon>Lysobacteraceae</taxon>
        <taxon>Stenotrophomonas</taxon>
    </lineage>
</organism>
<accession>A0A9D8PZ16</accession>
<dbReference type="AlphaFoldDB" id="A0A9D8PZ16"/>
<dbReference type="Proteomes" id="UP000664815">
    <property type="component" value="Unassembled WGS sequence"/>
</dbReference>
<comment type="caution">
    <text evidence="1">The sequence shown here is derived from an EMBL/GenBank/DDBJ whole genome shotgun (WGS) entry which is preliminary data.</text>
</comment>
<dbReference type="EMBL" id="JAFKMG010000182">
    <property type="protein sequence ID" value="MBN8798044.1"/>
    <property type="molecule type" value="Genomic_DNA"/>
</dbReference>
<protein>
    <submittedName>
        <fullName evidence="1">Uncharacterized protein</fullName>
    </submittedName>
</protein>
<sequence>MSAAAWAYAGYLRWLLAGCADFACHRRSDLPHTSGLPESLLHVLQMAPMGALVVA</sequence>
<dbReference type="RefSeq" id="WP_273083451.1">
    <property type="nucleotide sequence ID" value="NZ_JAFKME010000008.1"/>
</dbReference>
<evidence type="ECO:0000313" key="2">
    <source>
        <dbReference type="Proteomes" id="UP000664815"/>
    </source>
</evidence>
<gene>
    <name evidence="1" type="ORF">J0H45_01600</name>
</gene>
<name>A0A9D8PZ16_9GAMM</name>
<evidence type="ECO:0000313" key="1">
    <source>
        <dbReference type="EMBL" id="MBN8798044.1"/>
    </source>
</evidence>
<reference evidence="1" key="1">
    <citation type="submission" date="2021-02" db="EMBL/GenBank/DDBJ databases">
        <title>Thiocyanate and organic carbon inputs drive convergent selection for specific autotrophic Afipia and Thiobacillus strains within complex microbiomes.</title>
        <authorList>
            <person name="Huddy R.J."/>
            <person name="Sachdeva R."/>
            <person name="Kadzinga F."/>
            <person name="Kantor R.S."/>
            <person name="Harrison S.T.L."/>
            <person name="Banfield J.F."/>
        </authorList>
    </citation>
    <scope>NUCLEOTIDE SEQUENCE</scope>
    <source>
        <strain evidence="1">SCN18_10_11_15_R1_P_69_7</strain>
    </source>
</reference>